<sequence>MGKKVYIYRGPHFALFLNPICQLVRADINGQIILASHLNNVNRHNLDALHRHREGIEAYPERRPLPPPPGGLH</sequence>
<dbReference type="OrthoDB" id="1600154at2759"/>
<dbReference type="Proteomes" id="UP000634136">
    <property type="component" value="Unassembled WGS sequence"/>
</dbReference>
<reference evidence="2" key="1">
    <citation type="submission" date="2020-09" db="EMBL/GenBank/DDBJ databases">
        <title>Genome-Enabled Discovery of Anthraquinone Biosynthesis in Senna tora.</title>
        <authorList>
            <person name="Kang S.-H."/>
            <person name="Pandey R.P."/>
            <person name="Lee C.-M."/>
            <person name="Sim J.-S."/>
            <person name="Jeong J.-T."/>
            <person name="Choi B.-S."/>
            <person name="Jung M."/>
            <person name="Ginzburg D."/>
            <person name="Zhao K."/>
            <person name="Won S.Y."/>
            <person name="Oh T.-J."/>
            <person name="Yu Y."/>
            <person name="Kim N.-H."/>
            <person name="Lee O.R."/>
            <person name="Lee T.-H."/>
            <person name="Bashyal P."/>
            <person name="Kim T.-S."/>
            <person name="Lee W.-H."/>
            <person name="Kawkins C."/>
            <person name="Kim C.-K."/>
            <person name="Kim J.S."/>
            <person name="Ahn B.O."/>
            <person name="Rhee S.Y."/>
            <person name="Sohng J.K."/>
        </authorList>
    </citation>
    <scope>NUCLEOTIDE SEQUENCE</scope>
    <source>
        <tissue evidence="2">Leaf</tissue>
    </source>
</reference>
<dbReference type="InterPro" id="IPR046829">
    <property type="entry name" value="Calmod_bind_C"/>
</dbReference>
<accession>A0A834WYC5</accession>
<evidence type="ECO:0000259" key="1">
    <source>
        <dbReference type="Pfam" id="PF20452"/>
    </source>
</evidence>
<dbReference type="AlphaFoldDB" id="A0A834WYC5"/>
<feature type="domain" description="Calmodulin binding protein C-terminal" evidence="1">
    <location>
        <begin position="4"/>
        <end position="50"/>
    </location>
</feature>
<dbReference type="EMBL" id="JAAIUW010000004">
    <property type="protein sequence ID" value="KAF7834610.1"/>
    <property type="molecule type" value="Genomic_DNA"/>
</dbReference>
<protein>
    <submittedName>
        <fullName evidence="2">Protein SAR DEFICIENT 1-like</fullName>
    </submittedName>
</protein>
<organism evidence="2 3">
    <name type="scientific">Senna tora</name>
    <dbReference type="NCBI Taxonomy" id="362788"/>
    <lineage>
        <taxon>Eukaryota</taxon>
        <taxon>Viridiplantae</taxon>
        <taxon>Streptophyta</taxon>
        <taxon>Embryophyta</taxon>
        <taxon>Tracheophyta</taxon>
        <taxon>Spermatophyta</taxon>
        <taxon>Magnoliopsida</taxon>
        <taxon>eudicotyledons</taxon>
        <taxon>Gunneridae</taxon>
        <taxon>Pentapetalae</taxon>
        <taxon>rosids</taxon>
        <taxon>fabids</taxon>
        <taxon>Fabales</taxon>
        <taxon>Fabaceae</taxon>
        <taxon>Caesalpinioideae</taxon>
        <taxon>Cassia clade</taxon>
        <taxon>Senna</taxon>
    </lineage>
</organism>
<proteinExistence type="predicted"/>
<keyword evidence="3" id="KW-1185">Reference proteome</keyword>
<evidence type="ECO:0000313" key="2">
    <source>
        <dbReference type="EMBL" id="KAF7834610.1"/>
    </source>
</evidence>
<dbReference type="Pfam" id="PF20452">
    <property type="entry name" value="Calmod_bind_C"/>
    <property type="match status" value="1"/>
</dbReference>
<evidence type="ECO:0000313" key="3">
    <source>
        <dbReference type="Proteomes" id="UP000634136"/>
    </source>
</evidence>
<gene>
    <name evidence="2" type="ORF">G2W53_009469</name>
</gene>
<comment type="caution">
    <text evidence="2">The sequence shown here is derived from an EMBL/GenBank/DDBJ whole genome shotgun (WGS) entry which is preliminary data.</text>
</comment>
<name>A0A834WYC5_9FABA</name>